<reference evidence="3 4" key="1">
    <citation type="submission" date="2015-09" db="EMBL/GenBank/DDBJ databases">
        <title>Draft genome of the parasitic nematode Teladorsagia circumcincta isolate WARC Sus (inbred).</title>
        <authorList>
            <person name="Mitreva M."/>
        </authorList>
    </citation>
    <scope>NUCLEOTIDE SEQUENCE [LARGE SCALE GENOMIC DNA]</scope>
    <source>
        <strain evidence="3 4">S</strain>
    </source>
</reference>
<accession>A0A2G9TJ94</accession>
<evidence type="ECO:0000313" key="4">
    <source>
        <dbReference type="Proteomes" id="UP000230423"/>
    </source>
</evidence>
<evidence type="ECO:0000313" key="3">
    <source>
        <dbReference type="EMBL" id="PIO57968.1"/>
    </source>
</evidence>
<keyword evidence="4" id="KW-1185">Reference proteome</keyword>
<gene>
    <name evidence="3" type="ORF">TELCIR_20609</name>
</gene>
<dbReference type="EMBL" id="KZ370814">
    <property type="protein sequence ID" value="PIO57968.1"/>
    <property type="molecule type" value="Genomic_DNA"/>
</dbReference>
<sequence length="160" mass="16412">GKHEPSLSLSIGYWLIVLADYQFVAKAEMCCEWNHDATVAVTNGRRGPWRSHAGGGGGGDGEPAADRSTHINTIAGLHMASTVIMTSTSLRWVATLVQLLAFLPASNSCFASGVCGGMGFGGPCMGGMGGIPPIPPPPCAGGMDARENYAGKLVQSPIPG</sequence>
<dbReference type="AlphaFoldDB" id="A0A2G9TJ94"/>
<feature type="non-terminal residue" evidence="3">
    <location>
        <position position="1"/>
    </location>
</feature>
<feature type="region of interest" description="Disordered" evidence="1">
    <location>
        <begin position="44"/>
        <end position="67"/>
    </location>
</feature>
<evidence type="ECO:0000256" key="1">
    <source>
        <dbReference type="SAM" id="MobiDB-lite"/>
    </source>
</evidence>
<dbReference type="Proteomes" id="UP000230423">
    <property type="component" value="Unassembled WGS sequence"/>
</dbReference>
<proteinExistence type="predicted"/>
<feature type="chain" id="PRO_5013594146" evidence="2">
    <location>
        <begin position="28"/>
        <end position="160"/>
    </location>
</feature>
<name>A0A2G9TJ94_TELCI</name>
<organism evidence="3 4">
    <name type="scientific">Teladorsagia circumcincta</name>
    <name type="common">Brown stomach worm</name>
    <name type="synonym">Ostertagia circumcincta</name>
    <dbReference type="NCBI Taxonomy" id="45464"/>
    <lineage>
        <taxon>Eukaryota</taxon>
        <taxon>Metazoa</taxon>
        <taxon>Ecdysozoa</taxon>
        <taxon>Nematoda</taxon>
        <taxon>Chromadorea</taxon>
        <taxon>Rhabditida</taxon>
        <taxon>Rhabditina</taxon>
        <taxon>Rhabditomorpha</taxon>
        <taxon>Strongyloidea</taxon>
        <taxon>Trichostrongylidae</taxon>
        <taxon>Teladorsagia</taxon>
    </lineage>
</organism>
<feature type="signal peptide" evidence="2">
    <location>
        <begin position="1"/>
        <end position="27"/>
    </location>
</feature>
<keyword evidence="2" id="KW-0732">Signal</keyword>
<evidence type="ECO:0000256" key="2">
    <source>
        <dbReference type="SAM" id="SignalP"/>
    </source>
</evidence>
<protein>
    <submittedName>
        <fullName evidence="3">Uncharacterized protein</fullName>
    </submittedName>
</protein>